<feature type="region of interest" description="Disordered" evidence="1">
    <location>
        <begin position="30"/>
        <end position="78"/>
    </location>
</feature>
<gene>
    <name evidence="2" type="ORF">B296_00030938</name>
</gene>
<evidence type="ECO:0000313" key="3">
    <source>
        <dbReference type="Proteomes" id="UP000287651"/>
    </source>
</evidence>
<dbReference type="EMBL" id="AMZH03016224">
    <property type="protein sequence ID" value="RRT44821.1"/>
    <property type="molecule type" value="Genomic_DNA"/>
</dbReference>
<accession>A0A426XZT1</accession>
<feature type="region of interest" description="Disordered" evidence="1">
    <location>
        <begin position="111"/>
        <end position="144"/>
    </location>
</feature>
<reference evidence="2 3" key="1">
    <citation type="journal article" date="2014" name="Agronomy (Basel)">
        <title>A Draft Genome Sequence for Ensete ventricosum, the Drought-Tolerant Tree Against Hunger.</title>
        <authorList>
            <person name="Harrison J."/>
            <person name="Moore K.A."/>
            <person name="Paszkiewicz K."/>
            <person name="Jones T."/>
            <person name="Grant M."/>
            <person name="Ambacheew D."/>
            <person name="Muzemil S."/>
            <person name="Studholme D.J."/>
        </authorList>
    </citation>
    <scope>NUCLEOTIDE SEQUENCE [LARGE SCALE GENOMIC DNA]</scope>
</reference>
<comment type="caution">
    <text evidence="2">The sequence shown here is derived from an EMBL/GenBank/DDBJ whole genome shotgun (WGS) entry which is preliminary data.</text>
</comment>
<dbReference type="Proteomes" id="UP000287651">
    <property type="component" value="Unassembled WGS sequence"/>
</dbReference>
<proteinExistence type="predicted"/>
<evidence type="ECO:0000313" key="2">
    <source>
        <dbReference type="EMBL" id="RRT44821.1"/>
    </source>
</evidence>
<name>A0A426XZT1_ENSVE</name>
<protein>
    <submittedName>
        <fullName evidence="2">Uncharacterized protein</fullName>
    </submittedName>
</protein>
<evidence type="ECO:0000256" key="1">
    <source>
        <dbReference type="SAM" id="MobiDB-lite"/>
    </source>
</evidence>
<sequence>MHLLRFPNSGIRAKVFVRKIGFKLHVMRRGSQPRPAPMQGRPPMARSTARGNRLRQRPHAMGRPTTAKAPCRGNRQHAWATTCKGDRSYRGSTRTWQHRPPTRCRLRAATLTAGQLPTRRHAMPPPAQGSDDDSDDAVKVREEG</sequence>
<dbReference type="AlphaFoldDB" id="A0A426XZT1"/>
<organism evidence="2 3">
    <name type="scientific">Ensete ventricosum</name>
    <name type="common">Abyssinian banana</name>
    <name type="synonym">Musa ensete</name>
    <dbReference type="NCBI Taxonomy" id="4639"/>
    <lineage>
        <taxon>Eukaryota</taxon>
        <taxon>Viridiplantae</taxon>
        <taxon>Streptophyta</taxon>
        <taxon>Embryophyta</taxon>
        <taxon>Tracheophyta</taxon>
        <taxon>Spermatophyta</taxon>
        <taxon>Magnoliopsida</taxon>
        <taxon>Liliopsida</taxon>
        <taxon>Zingiberales</taxon>
        <taxon>Musaceae</taxon>
        <taxon>Ensete</taxon>
    </lineage>
</organism>